<dbReference type="EMBL" id="VSWC01000145">
    <property type="protein sequence ID" value="KAA1076420.1"/>
    <property type="molecule type" value="Genomic_DNA"/>
</dbReference>
<dbReference type="AlphaFoldDB" id="A0A5B0MKS5"/>
<proteinExistence type="predicted"/>
<organism evidence="1 2">
    <name type="scientific">Puccinia graminis f. sp. tritici</name>
    <dbReference type="NCBI Taxonomy" id="56615"/>
    <lineage>
        <taxon>Eukaryota</taxon>
        <taxon>Fungi</taxon>
        <taxon>Dikarya</taxon>
        <taxon>Basidiomycota</taxon>
        <taxon>Pucciniomycotina</taxon>
        <taxon>Pucciniomycetes</taxon>
        <taxon>Pucciniales</taxon>
        <taxon>Pucciniaceae</taxon>
        <taxon>Puccinia</taxon>
    </lineage>
</organism>
<sequence length="93" mass="10490">MLHECSVPHFSLWPFIIQFKIQITDCTSIEASPSVVQASVQSFNVRSLALCHEEFIVGIAKEDPKAIRQTAMLGKYNHESLAKFMVRQQGTKP</sequence>
<accession>A0A5B0MKS5</accession>
<reference evidence="1 2" key="1">
    <citation type="submission" date="2019-05" db="EMBL/GenBank/DDBJ databases">
        <title>Emergence of the Ug99 lineage of the wheat stem rust pathogen through somatic hybridization.</title>
        <authorList>
            <person name="Li F."/>
            <person name="Upadhyaya N.M."/>
            <person name="Sperschneider J."/>
            <person name="Matny O."/>
            <person name="Nguyen-Phuc H."/>
            <person name="Mago R."/>
            <person name="Raley C."/>
            <person name="Miller M.E."/>
            <person name="Silverstein K.A.T."/>
            <person name="Henningsen E."/>
            <person name="Hirsch C.D."/>
            <person name="Visser B."/>
            <person name="Pretorius Z.A."/>
            <person name="Steffenson B.J."/>
            <person name="Schwessinger B."/>
            <person name="Dodds P.N."/>
            <person name="Figueroa M."/>
        </authorList>
    </citation>
    <scope>NUCLEOTIDE SEQUENCE [LARGE SCALE GENOMIC DNA]</scope>
    <source>
        <strain evidence="1">21-0</strain>
    </source>
</reference>
<evidence type="ECO:0000313" key="2">
    <source>
        <dbReference type="Proteomes" id="UP000324748"/>
    </source>
</evidence>
<gene>
    <name evidence="1" type="ORF">PGT21_006700</name>
</gene>
<name>A0A5B0MKS5_PUCGR</name>
<keyword evidence="2" id="KW-1185">Reference proteome</keyword>
<dbReference type="Proteomes" id="UP000324748">
    <property type="component" value="Unassembled WGS sequence"/>
</dbReference>
<evidence type="ECO:0000313" key="1">
    <source>
        <dbReference type="EMBL" id="KAA1076420.1"/>
    </source>
</evidence>
<comment type="caution">
    <text evidence="1">The sequence shown here is derived from an EMBL/GenBank/DDBJ whole genome shotgun (WGS) entry which is preliminary data.</text>
</comment>
<protein>
    <submittedName>
        <fullName evidence="1">Uncharacterized protein</fullName>
    </submittedName>
</protein>